<accession>A0A120GPY8</accession>
<dbReference type="AlphaFoldDB" id="A0A120GPY8"/>
<reference evidence="2 3" key="1">
    <citation type="submission" date="2015-11" db="EMBL/GenBank/DDBJ databases">
        <title>Genome Sequence of Bacillus simplex strain VanAntwerpen2.</title>
        <authorList>
            <person name="Couger M.B."/>
        </authorList>
    </citation>
    <scope>NUCLEOTIDE SEQUENCE [LARGE SCALE GENOMIC DNA]</scope>
    <source>
        <strain evidence="2 3">VanAntwerpen02</strain>
    </source>
</reference>
<name>A0A120GPY8_9BACI</name>
<gene>
    <name evidence="2" type="ORF">AS888_18325</name>
</gene>
<keyword evidence="1" id="KW-1133">Transmembrane helix</keyword>
<organism evidence="2 3">
    <name type="scientific">Peribacillus simplex</name>
    <dbReference type="NCBI Taxonomy" id="1478"/>
    <lineage>
        <taxon>Bacteria</taxon>
        <taxon>Bacillati</taxon>
        <taxon>Bacillota</taxon>
        <taxon>Bacilli</taxon>
        <taxon>Bacillales</taxon>
        <taxon>Bacillaceae</taxon>
        <taxon>Peribacillus</taxon>
    </lineage>
</organism>
<keyword evidence="3" id="KW-1185">Reference proteome</keyword>
<feature type="transmembrane region" description="Helical" evidence="1">
    <location>
        <begin position="6"/>
        <end position="25"/>
    </location>
</feature>
<keyword evidence="1" id="KW-0812">Transmembrane</keyword>
<sequence length="80" mass="9318">MRRMIYPFTIILIFSALAVTILLRTGPFEQPIWMQVVFLFFTSVLAYANYNNKSKFPFIVLSICSIVMISSLLIRFVYQA</sequence>
<evidence type="ECO:0000313" key="3">
    <source>
        <dbReference type="Proteomes" id="UP000064189"/>
    </source>
</evidence>
<feature type="transmembrane region" description="Helical" evidence="1">
    <location>
        <begin position="32"/>
        <end position="50"/>
    </location>
</feature>
<protein>
    <submittedName>
        <fullName evidence="2">Uncharacterized protein</fullName>
    </submittedName>
</protein>
<dbReference type="EMBL" id="LNNH01000016">
    <property type="protein sequence ID" value="KWW20519.1"/>
    <property type="molecule type" value="Genomic_DNA"/>
</dbReference>
<dbReference type="Proteomes" id="UP000064189">
    <property type="component" value="Unassembled WGS sequence"/>
</dbReference>
<evidence type="ECO:0000313" key="2">
    <source>
        <dbReference type="EMBL" id="KWW20519.1"/>
    </source>
</evidence>
<proteinExistence type="predicted"/>
<keyword evidence="1" id="KW-0472">Membrane</keyword>
<comment type="caution">
    <text evidence="2">The sequence shown here is derived from an EMBL/GenBank/DDBJ whole genome shotgun (WGS) entry which is preliminary data.</text>
</comment>
<feature type="transmembrane region" description="Helical" evidence="1">
    <location>
        <begin position="56"/>
        <end position="78"/>
    </location>
</feature>
<evidence type="ECO:0000256" key="1">
    <source>
        <dbReference type="SAM" id="Phobius"/>
    </source>
</evidence>